<keyword evidence="5" id="KW-0346">Stress response</keyword>
<dbReference type="EMBL" id="CP036426">
    <property type="protein sequence ID" value="QDV32965.1"/>
    <property type="molecule type" value="Genomic_DNA"/>
</dbReference>
<evidence type="ECO:0000256" key="1">
    <source>
        <dbReference type="PROSITE-ProRule" id="PRU00285"/>
    </source>
</evidence>
<dbReference type="AlphaFoldDB" id="A0A518GWI9"/>
<protein>
    <submittedName>
        <fullName evidence="5">18 kDa heat shock protein</fullName>
    </submittedName>
</protein>
<dbReference type="InterPro" id="IPR002068">
    <property type="entry name" value="A-crystallin/Hsp20_dom"/>
</dbReference>
<dbReference type="OrthoDB" id="9792695at2"/>
<dbReference type="InterPro" id="IPR031107">
    <property type="entry name" value="Small_HSP"/>
</dbReference>
<name>A0A518GWI9_9BACT</name>
<accession>A0A518GWI9</accession>
<proteinExistence type="inferred from homology"/>
<organism evidence="5 6">
    <name type="scientific">Tautonia plasticadhaerens</name>
    <dbReference type="NCBI Taxonomy" id="2527974"/>
    <lineage>
        <taxon>Bacteria</taxon>
        <taxon>Pseudomonadati</taxon>
        <taxon>Planctomycetota</taxon>
        <taxon>Planctomycetia</taxon>
        <taxon>Isosphaerales</taxon>
        <taxon>Isosphaeraceae</taxon>
        <taxon>Tautonia</taxon>
    </lineage>
</organism>
<evidence type="ECO:0000313" key="6">
    <source>
        <dbReference type="Proteomes" id="UP000317835"/>
    </source>
</evidence>
<evidence type="ECO:0000256" key="3">
    <source>
        <dbReference type="SAM" id="MobiDB-lite"/>
    </source>
</evidence>
<evidence type="ECO:0000256" key="2">
    <source>
        <dbReference type="RuleBase" id="RU003616"/>
    </source>
</evidence>
<sequence>MSSPNRAIPVSVGRADPDPAADGPAPPAGPGRPSPPAAPRTPPIDIFEEPDGLILLADLPGVAEDSVAIELEDNLLTLRARGSLPVPEGSEPMLEEFPPGAFQRTFILSDEVDRSRISAELKSGVLRLLMPKAERARPRRIEIRGLDGENPAP</sequence>
<dbReference type="Pfam" id="PF00011">
    <property type="entry name" value="HSP20"/>
    <property type="match status" value="1"/>
</dbReference>
<dbReference type="KEGG" id="tpla:ElP_08070"/>
<feature type="compositionally biased region" description="Pro residues" evidence="3">
    <location>
        <begin position="24"/>
        <end position="42"/>
    </location>
</feature>
<evidence type="ECO:0000259" key="4">
    <source>
        <dbReference type="PROSITE" id="PS01031"/>
    </source>
</evidence>
<dbReference type="PROSITE" id="PS01031">
    <property type="entry name" value="SHSP"/>
    <property type="match status" value="1"/>
</dbReference>
<feature type="domain" description="SHSP" evidence="4">
    <location>
        <begin position="35"/>
        <end position="146"/>
    </location>
</feature>
<dbReference type="InterPro" id="IPR008978">
    <property type="entry name" value="HSP20-like_chaperone"/>
</dbReference>
<evidence type="ECO:0000313" key="5">
    <source>
        <dbReference type="EMBL" id="QDV32965.1"/>
    </source>
</evidence>
<gene>
    <name evidence="5" type="ORF">ElP_08070</name>
</gene>
<keyword evidence="6" id="KW-1185">Reference proteome</keyword>
<dbReference type="CDD" id="cd06464">
    <property type="entry name" value="ACD_sHsps-like"/>
    <property type="match status" value="1"/>
</dbReference>
<dbReference type="PANTHER" id="PTHR11527">
    <property type="entry name" value="HEAT-SHOCK PROTEIN 20 FAMILY MEMBER"/>
    <property type="match status" value="1"/>
</dbReference>
<dbReference type="Proteomes" id="UP000317835">
    <property type="component" value="Chromosome"/>
</dbReference>
<comment type="similarity">
    <text evidence="1 2">Belongs to the small heat shock protein (HSP20) family.</text>
</comment>
<dbReference type="RefSeq" id="WP_145267398.1">
    <property type="nucleotide sequence ID" value="NZ_CP036426.1"/>
</dbReference>
<dbReference type="Gene3D" id="2.60.40.790">
    <property type="match status" value="1"/>
</dbReference>
<reference evidence="5 6" key="1">
    <citation type="submission" date="2019-02" db="EMBL/GenBank/DDBJ databases">
        <title>Deep-cultivation of Planctomycetes and their phenomic and genomic characterization uncovers novel biology.</title>
        <authorList>
            <person name="Wiegand S."/>
            <person name="Jogler M."/>
            <person name="Boedeker C."/>
            <person name="Pinto D."/>
            <person name="Vollmers J."/>
            <person name="Rivas-Marin E."/>
            <person name="Kohn T."/>
            <person name="Peeters S.H."/>
            <person name="Heuer A."/>
            <person name="Rast P."/>
            <person name="Oberbeckmann S."/>
            <person name="Bunk B."/>
            <person name="Jeske O."/>
            <person name="Meyerdierks A."/>
            <person name="Storesund J.E."/>
            <person name="Kallscheuer N."/>
            <person name="Luecker S."/>
            <person name="Lage O.M."/>
            <person name="Pohl T."/>
            <person name="Merkel B.J."/>
            <person name="Hornburger P."/>
            <person name="Mueller R.-W."/>
            <person name="Bruemmer F."/>
            <person name="Labrenz M."/>
            <person name="Spormann A.M."/>
            <person name="Op den Camp H."/>
            <person name="Overmann J."/>
            <person name="Amann R."/>
            <person name="Jetten M.S.M."/>
            <person name="Mascher T."/>
            <person name="Medema M.H."/>
            <person name="Devos D.P."/>
            <person name="Kaster A.-K."/>
            <person name="Ovreas L."/>
            <person name="Rohde M."/>
            <person name="Galperin M.Y."/>
            <person name="Jogler C."/>
        </authorList>
    </citation>
    <scope>NUCLEOTIDE SEQUENCE [LARGE SCALE GENOMIC DNA]</scope>
    <source>
        <strain evidence="5 6">ElP</strain>
    </source>
</reference>
<feature type="region of interest" description="Disordered" evidence="3">
    <location>
        <begin position="1"/>
        <end position="46"/>
    </location>
</feature>
<dbReference type="SUPFAM" id="SSF49764">
    <property type="entry name" value="HSP20-like chaperones"/>
    <property type="match status" value="1"/>
</dbReference>